<protein>
    <recommendedName>
        <fullName evidence="2">AMP-dependent synthetase/ligase domain-containing protein</fullName>
    </recommendedName>
</protein>
<sequence>IPIGTPRPNVQAYVVDENLNLVPPGVCGELLLTGNGLARGYLNRPDLTKEKFIFLPADHPLPSTRAYLSGDVARLNAYGELEFICKKDDSQVKIRGQRLELREIEEVMKRKPGVRSALVVL</sequence>
<proteinExistence type="predicted"/>
<dbReference type="HOGENOM" id="CLU_2086318_0_0_1"/>
<feature type="domain" description="AMP-dependent synthetase/ligase" evidence="2">
    <location>
        <begin position="3"/>
        <end position="42"/>
    </location>
</feature>
<dbReference type="OrthoDB" id="416786at2759"/>
<dbReference type="GO" id="GO:0043041">
    <property type="term" value="P:amino acid activation for nonribosomal peptide biosynthetic process"/>
    <property type="evidence" value="ECO:0007669"/>
    <property type="project" value="TreeGrafter"/>
</dbReference>
<keyword evidence="4" id="KW-1185">Reference proteome</keyword>
<dbReference type="InterPro" id="IPR000873">
    <property type="entry name" value="AMP-dep_synth/lig_dom"/>
</dbReference>
<accession>A0A0C9UKK8</accession>
<evidence type="ECO:0000313" key="3">
    <source>
        <dbReference type="EMBL" id="KIJ25946.1"/>
    </source>
</evidence>
<dbReference type="PANTHER" id="PTHR45527">
    <property type="entry name" value="NONRIBOSOMAL PEPTIDE SYNTHETASE"/>
    <property type="match status" value="1"/>
</dbReference>
<dbReference type="GO" id="GO:0044550">
    <property type="term" value="P:secondary metabolite biosynthetic process"/>
    <property type="evidence" value="ECO:0007669"/>
    <property type="project" value="TreeGrafter"/>
</dbReference>
<evidence type="ECO:0000256" key="1">
    <source>
        <dbReference type="ARBA" id="ARBA00023268"/>
    </source>
</evidence>
<organism evidence="3 4">
    <name type="scientific">Sphaerobolus stellatus (strain SS14)</name>
    <dbReference type="NCBI Taxonomy" id="990650"/>
    <lineage>
        <taxon>Eukaryota</taxon>
        <taxon>Fungi</taxon>
        <taxon>Dikarya</taxon>
        <taxon>Basidiomycota</taxon>
        <taxon>Agaricomycotina</taxon>
        <taxon>Agaricomycetes</taxon>
        <taxon>Phallomycetidae</taxon>
        <taxon>Geastrales</taxon>
        <taxon>Sphaerobolaceae</taxon>
        <taxon>Sphaerobolus</taxon>
    </lineage>
</organism>
<dbReference type="InterPro" id="IPR045851">
    <property type="entry name" value="AMP-bd_C_sf"/>
</dbReference>
<feature type="non-terminal residue" evidence="3">
    <location>
        <position position="121"/>
    </location>
</feature>
<evidence type="ECO:0000313" key="4">
    <source>
        <dbReference type="Proteomes" id="UP000054279"/>
    </source>
</evidence>
<feature type="non-terminal residue" evidence="3">
    <location>
        <position position="1"/>
    </location>
</feature>
<dbReference type="PANTHER" id="PTHR45527:SF1">
    <property type="entry name" value="FATTY ACID SYNTHASE"/>
    <property type="match status" value="1"/>
</dbReference>
<gene>
    <name evidence="3" type="ORF">M422DRAFT_139185</name>
</gene>
<dbReference type="Pfam" id="PF00501">
    <property type="entry name" value="AMP-binding"/>
    <property type="match status" value="1"/>
</dbReference>
<dbReference type="GO" id="GO:0005737">
    <property type="term" value="C:cytoplasm"/>
    <property type="evidence" value="ECO:0007669"/>
    <property type="project" value="TreeGrafter"/>
</dbReference>
<dbReference type="Proteomes" id="UP000054279">
    <property type="component" value="Unassembled WGS sequence"/>
</dbReference>
<dbReference type="Gene3D" id="2.30.38.10">
    <property type="entry name" value="Luciferase, Domain 3"/>
    <property type="match status" value="1"/>
</dbReference>
<dbReference type="Gene3D" id="3.30.300.30">
    <property type="match status" value="1"/>
</dbReference>
<dbReference type="EMBL" id="KN837391">
    <property type="protein sequence ID" value="KIJ25946.1"/>
    <property type="molecule type" value="Genomic_DNA"/>
</dbReference>
<evidence type="ECO:0000259" key="2">
    <source>
        <dbReference type="Pfam" id="PF00501"/>
    </source>
</evidence>
<dbReference type="GO" id="GO:0031177">
    <property type="term" value="F:phosphopantetheine binding"/>
    <property type="evidence" value="ECO:0007669"/>
    <property type="project" value="TreeGrafter"/>
</dbReference>
<dbReference type="SUPFAM" id="SSF56801">
    <property type="entry name" value="Acetyl-CoA synthetase-like"/>
    <property type="match status" value="1"/>
</dbReference>
<dbReference type="AlphaFoldDB" id="A0A0C9UKK8"/>
<reference evidence="3 4" key="1">
    <citation type="submission" date="2014-06" db="EMBL/GenBank/DDBJ databases">
        <title>Evolutionary Origins and Diversification of the Mycorrhizal Mutualists.</title>
        <authorList>
            <consortium name="DOE Joint Genome Institute"/>
            <consortium name="Mycorrhizal Genomics Consortium"/>
            <person name="Kohler A."/>
            <person name="Kuo A."/>
            <person name="Nagy L.G."/>
            <person name="Floudas D."/>
            <person name="Copeland A."/>
            <person name="Barry K.W."/>
            <person name="Cichocki N."/>
            <person name="Veneault-Fourrey C."/>
            <person name="LaButti K."/>
            <person name="Lindquist E.A."/>
            <person name="Lipzen A."/>
            <person name="Lundell T."/>
            <person name="Morin E."/>
            <person name="Murat C."/>
            <person name="Riley R."/>
            <person name="Ohm R."/>
            <person name="Sun H."/>
            <person name="Tunlid A."/>
            <person name="Henrissat B."/>
            <person name="Grigoriev I.V."/>
            <person name="Hibbett D.S."/>
            <person name="Martin F."/>
        </authorList>
    </citation>
    <scope>NUCLEOTIDE SEQUENCE [LARGE SCALE GENOMIC DNA]</scope>
    <source>
        <strain evidence="3 4">SS14</strain>
    </source>
</reference>
<keyword evidence="1" id="KW-0511">Multifunctional enzyme</keyword>
<name>A0A0C9UKK8_SPHS4</name>